<dbReference type="PANTHER" id="PTHR30634">
    <property type="entry name" value="OUTER MEMBRANE LOLAB LIPOPROTEIN INSERTION APPARATUS"/>
    <property type="match status" value="1"/>
</dbReference>
<feature type="domain" description="VWFA" evidence="1">
    <location>
        <begin position="204"/>
        <end position="363"/>
    </location>
</feature>
<reference evidence="2 3" key="1">
    <citation type="submission" date="2020-07" db="EMBL/GenBank/DDBJ databases">
        <title>Sequencing the genomes of 1000 actinobacteria strains.</title>
        <authorList>
            <person name="Klenk H.-P."/>
        </authorList>
    </citation>
    <scope>NUCLEOTIDE SEQUENCE [LARGE SCALE GENOMIC DNA]</scope>
    <source>
        <strain evidence="2 3">DSM 103164</strain>
    </source>
</reference>
<evidence type="ECO:0000259" key="1">
    <source>
        <dbReference type="SMART" id="SM00327"/>
    </source>
</evidence>
<keyword evidence="3" id="KW-1185">Reference proteome</keyword>
<protein>
    <submittedName>
        <fullName evidence="2">Mg-chelatase subunit ChlD</fullName>
    </submittedName>
</protein>
<dbReference type="RefSeq" id="WP_179445205.1">
    <property type="nucleotide sequence ID" value="NZ_JACBZS010000001.1"/>
</dbReference>
<dbReference type="SMART" id="SM00327">
    <property type="entry name" value="VWA"/>
    <property type="match status" value="1"/>
</dbReference>
<dbReference type="PANTHER" id="PTHR30634:SF16">
    <property type="entry name" value="OUTER-MEMBRANE LIPOPROTEIN LOLB"/>
    <property type="match status" value="1"/>
</dbReference>
<dbReference type="InterPro" id="IPR036465">
    <property type="entry name" value="vWFA_dom_sf"/>
</dbReference>
<dbReference type="EMBL" id="JACBZS010000001">
    <property type="protein sequence ID" value="NYI71374.1"/>
    <property type="molecule type" value="Genomic_DNA"/>
</dbReference>
<evidence type="ECO:0000313" key="2">
    <source>
        <dbReference type="EMBL" id="NYI71374.1"/>
    </source>
</evidence>
<comment type="caution">
    <text evidence="2">The sequence shown here is derived from an EMBL/GenBank/DDBJ whole genome shotgun (WGS) entry which is preliminary data.</text>
</comment>
<dbReference type="InterPro" id="IPR008912">
    <property type="entry name" value="Uncharacterised_CoxE"/>
</dbReference>
<accession>A0A7Z0IL86</accession>
<dbReference type="Gene3D" id="3.40.50.410">
    <property type="entry name" value="von Willebrand factor, type A domain"/>
    <property type="match status" value="1"/>
</dbReference>
<proteinExistence type="predicted"/>
<evidence type="ECO:0000313" key="3">
    <source>
        <dbReference type="Proteomes" id="UP000527616"/>
    </source>
</evidence>
<dbReference type="InterPro" id="IPR002035">
    <property type="entry name" value="VWF_A"/>
</dbReference>
<dbReference type="Pfam" id="PF05762">
    <property type="entry name" value="VWA_CoxE"/>
    <property type="match status" value="1"/>
</dbReference>
<dbReference type="SUPFAM" id="SSF53300">
    <property type="entry name" value="vWA-like"/>
    <property type="match status" value="1"/>
</dbReference>
<dbReference type="AlphaFoldDB" id="A0A7Z0IL86"/>
<dbReference type="Proteomes" id="UP000527616">
    <property type="component" value="Unassembled WGS sequence"/>
</dbReference>
<organism evidence="2 3">
    <name type="scientific">Naumannella cuiyingiana</name>
    <dbReference type="NCBI Taxonomy" id="1347891"/>
    <lineage>
        <taxon>Bacteria</taxon>
        <taxon>Bacillati</taxon>
        <taxon>Actinomycetota</taxon>
        <taxon>Actinomycetes</taxon>
        <taxon>Propionibacteriales</taxon>
        <taxon>Propionibacteriaceae</taxon>
        <taxon>Naumannella</taxon>
    </lineage>
</organism>
<gene>
    <name evidence="2" type="ORF">GGQ54_001934</name>
</gene>
<dbReference type="InterPro" id="IPR050458">
    <property type="entry name" value="LolB"/>
</dbReference>
<sequence length="384" mass="41830">MSDADAERRRRWRLVTGGDGELAGADGGLDAALGQLYDAREPVEAGQRRQAGLGSSAPRVARWLGDIRGYFPNTVVQVLQRDAIERLNLRRLLLEPEMLDSITPDVNLVATLVSLSDALPEESRATARQVVRRVVEEVEKRLGERTRAAVRGSLDRSSRTRRPRHADIDWNRTVRANLRHYQPEHATIIPERLIGYGRRSLAVQREVVLAIDQSGSMAESVVHASILGSVLASIRSVRTSVVAFDTEIVDLTELLDDPVDVLFGTQLGGGTDINRAVAYCSELITNPRGAIFVLISDLFEGGNEAELLARMRELRDSGVQCVALLALADSGAPAYDHDLAAELAALGVPAFACTPDAFPDLLAAAIRGADLTGWADRYRADRRG</sequence>
<name>A0A7Z0IL86_9ACTN</name>